<sequence length="748" mass="83695">MGVASATAVAMQMKSTFPAIRFGMMVGIGGGVPDKQADIRLGDVVVSQPGNGHGGVIQYDFGKSTPSGFERTGFLNSPPLILLGAVTKLRSNQRRGRSNLSPHLLKLSNLPDFARDKAGSDVLFEAEYNHVGEDSCASCAATRRIQREERANSTPLVHYGTIASGNQISSEFRGVLCFEMEAAGLMNNFPCLVIRGICDYADSHKNKKWQPYAAGTAAAYAKELLSVIPVADVAKMATVDEATREHLPFPRNRQFVGRDTELDVLKKKLLIDKECQKMALVGLGGVGKTQTALEFAYWVRGSYPDFSIFWLPALSMETFEQACTEIARKLKMHQSEDGKEDVRKLVQQGLSEKTKNKWLLIIDNADDMDLLRGVEQGEGLLDFLPESDNGLTLFTTRHNEVAQFVAGGDVIEVEKMKTQEAINLLKKSLILKHLPSDDTLITNLLVELDYLPLAITQAAAYINTNKSSISEYLQLLKNSEQDALAIMSIEFADNTRYKESVNAVAKTWIVSFNQILKHDTIAADLLDFISCIEWKAIPYTILPTIQPKVRMATAIGMLCSYSLLERWDDGKMLDMHRLVHLSTRIWIRQNGREIETSRAALQHLSEVFPSHDYTNREIWRQYLPHVARIDQNQHCQDTEAKSELCLKVGLCLYVDGRMKEAVIWLRESREWGDRNLAADDADRLASQHNLARAYQANGQVKEAMHNPFMLAWIVIVSMGSVYLRGELRKLARYSDYIIEKISSIVIGL</sequence>
<dbReference type="GO" id="GO:0009116">
    <property type="term" value="P:nucleoside metabolic process"/>
    <property type="evidence" value="ECO:0007669"/>
    <property type="project" value="InterPro"/>
</dbReference>
<name>A0A6G1FVV9_9PEZI</name>
<dbReference type="RefSeq" id="XP_033531598.1">
    <property type="nucleotide sequence ID" value="XM_033682612.1"/>
</dbReference>
<dbReference type="SUPFAM" id="SSF53167">
    <property type="entry name" value="Purine and uridine phosphorylases"/>
    <property type="match status" value="1"/>
</dbReference>
<dbReference type="EMBL" id="ML975169">
    <property type="protein sequence ID" value="KAF1809967.1"/>
    <property type="molecule type" value="Genomic_DNA"/>
</dbReference>
<feature type="domain" description="NB-ARC" evidence="1">
    <location>
        <begin position="259"/>
        <end position="428"/>
    </location>
</feature>
<dbReference type="Proteomes" id="UP000504638">
    <property type="component" value="Unplaced"/>
</dbReference>
<keyword evidence="3" id="KW-1185">Reference proteome</keyword>
<dbReference type="GeneID" id="54423182"/>
<dbReference type="InterPro" id="IPR011990">
    <property type="entry name" value="TPR-like_helical_dom_sf"/>
</dbReference>
<proteinExistence type="predicted"/>
<reference evidence="4" key="2">
    <citation type="submission" date="2020-04" db="EMBL/GenBank/DDBJ databases">
        <authorList>
            <consortium name="NCBI Genome Project"/>
        </authorList>
    </citation>
    <scope>NUCLEOTIDE SEQUENCE</scope>
    <source>
        <strain evidence="4">CBS 781.70</strain>
    </source>
</reference>
<dbReference type="Gene3D" id="1.25.40.10">
    <property type="entry name" value="Tetratricopeptide repeat domain"/>
    <property type="match status" value="1"/>
</dbReference>
<dbReference type="AlphaFoldDB" id="A0A6G1FVV9"/>
<dbReference type="OrthoDB" id="1658288at2759"/>
<evidence type="ECO:0000313" key="4">
    <source>
        <dbReference type="RefSeq" id="XP_033531598.1"/>
    </source>
</evidence>
<evidence type="ECO:0000313" key="2">
    <source>
        <dbReference type="EMBL" id="KAF1809967.1"/>
    </source>
</evidence>
<dbReference type="PANTHER" id="PTHR46082:SF11">
    <property type="entry name" value="AAA+ ATPASE DOMAIN-CONTAINING PROTEIN-RELATED"/>
    <property type="match status" value="1"/>
</dbReference>
<dbReference type="GO" id="GO:0043531">
    <property type="term" value="F:ADP binding"/>
    <property type="evidence" value="ECO:0007669"/>
    <property type="project" value="InterPro"/>
</dbReference>
<dbReference type="Gene3D" id="3.40.50.300">
    <property type="entry name" value="P-loop containing nucleotide triphosphate hydrolases"/>
    <property type="match status" value="1"/>
</dbReference>
<dbReference type="GO" id="GO:0003824">
    <property type="term" value="F:catalytic activity"/>
    <property type="evidence" value="ECO:0007669"/>
    <property type="project" value="InterPro"/>
</dbReference>
<reference evidence="2 4" key="1">
    <citation type="submission" date="2020-01" db="EMBL/GenBank/DDBJ databases">
        <authorList>
            <consortium name="DOE Joint Genome Institute"/>
            <person name="Haridas S."/>
            <person name="Albert R."/>
            <person name="Binder M."/>
            <person name="Bloem J."/>
            <person name="Labutti K."/>
            <person name="Salamov A."/>
            <person name="Andreopoulos B."/>
            <person name="Baker S.E."/>
            <person name="Barry K."/>
            <person name="Bills G."/>
            <person name="Bluhm B.H."/>
            <person name="Cannon C."/>
            <person name="Castanera R."/>
            <person name="Culley D.E."/>
            <person name="Daum C."/>
            <person name="Ezra D."/>
            <person name="Gonzalez J.B."/>
            <person name="Henrissat B."/>
            <person name="Kuo A."/>
            <person name="Liang C."/>
            <person name="Lipzen A."/>
            <person name="Lutzoni F."/>
            <person name="Magnuson J."/>
            <person name="Mondo S."/>
            <person name="Nolan M."/>
            <person name="Ohm R."/>
            <person name="Pangilinan J."/>
            <person name="Park H.-J."/>
            <person name="Ramirez L."/>
            <person name="Alfaro M."/>
            <person name="Sun H."/>
            <person name="Tritt A."/>
            <person name="Yoshinaga Y."/>
            <person name="Zwiers L.-H."/>
            <person name="Turgeon B.G."/>
            <person name="Goodwin S.B."/>
            <person name="Spatafora J.W."/>
            <person name="Crous P.W."/>
            <person name="Grigoriev I.V."/>
        </authorList>
    </citation>
    <scope>NUCLEOTIDE SEQUENCE</scope>
    <source>
        <strain evidence="2 4">CBS 781.70</strain>
    </source>
</reference>
<dbReference type="InterPro" id="IPR053137">
    <property type="entry name" value="NLR-like"/>
</dbReference>
<gene>
    <name evidence="2 4" type="ORF">P152DRAFT_509035</name>
</gene>
<evidence type="ECO:0000259" key="1">
    <source>
        <dbReference type="Pfam" id="PF00931"/>
    </source>
</evidence>
<reference evidence="4" key="3">
    <citation type="submission" date="2025-04" db="UniProtKB">
        <authorList>
            <consortium name="RefSeq"/>
        </authorList>
    </citation>
    <scope>IDENTIFICATION</scope>
    <source>
        <strain evidence="4">CBS 781.70</strain>
    </source>
</reference>
<dbReference type="InterPro" id="IPR035994">
    <property type="entry name" value="Nucleoside_phosphorylase_sf"/>
</dbReference>
<protein>
    <submittedName>
        <fullName evidence="2 4">TPR repeat protein</fullName>
    </submittedName>
</protein>
<dbReference type="SUPFAM" id="SSF52540">
    <property type="entry name" value="P-loop containing nucleoside triphosphate hydrolases"/>
    <property type="match status" value="1"/>
</dbReference>
<dbReference type="Pfam" id="PF00931">
    <property type="entry name" value="NB-ARC"/>
    <property type="match status" value="1"/>
</dbReference>
<dbReference type="InterPro" id="IPR027417">
    <property type="entry name" value="P-loop_NTPase"/>
</dbReference>
<dbReference type="InterPro" id="IPR002182">
    <property type="entry name" value="NB-ARC"/>
</dbReference>
<organism evidence="2">
    <name type="scientific">Eremomyces bilateralis CBS 781.70</name>
    <dbReference type="NCBI Taxonomy" id="1392243"/>
    <lineage>
        <taxon>Eukaryota</taxon>
        <taxon>Fungi</taxon>
        <taxon>Dikarya</taxon>
        <taxon>Ascomycota</taxon>
        <taxon>Pezizomycotina</taxon>
        <taxon>Dothideomycetes</taxon>
        <taxon>Dothideomycetes incertae sedis</taxon>
        <taxon>Eremomycetales</taxon>
        <taxon>Eremomycetaceae</taxon>
        <taxon>Eremomyces</taxon>
    </lineage>
</organism>
<dbReference type="Gene3D" id="3.40.50.1580">
    <property type="entry name" value="Nucleoside phosphorylase domain"/>
    <property type="match status" value="1"/>
</dbReference>
<accession>A0A6G1FVV9</accession>
<dbReference type="PANTHER" id="PTHR46082">
    <property type="entry name" value="ATP/GTP-BINDING PROTEIN-RELATED"/>
    <property type="match status" value="1"/>
</dbReference>
<evidence type="ECO:0000313" key="3">
    <source>
        <dbReference type="Proteomes" id="UP000504638"/>
    </source>
</evidence>